<comment type="caution">
    <text evidence="1">The sequence shown here is derived from an EMBL/GenBank/DDBJ whole genome shotgun (WGS) entry which is preliminary data.</text>
</comment>
<gene>
    <name evidence="1" type="ORF">GO495_26425</name>
</gene>
<dbReference type="AlphaFoldDB" id="A0A6N8JIQ1"/>
<dbReference type="EMBL" id="WRXO01000010">
    <property type="protein sequence ID" value="MVT44158.1"/>
    <property type="molecule type" value="Genomic_DNA"/>
</dbReference>
<evidence type="ECO:0000313" key="1">
    <source>
        <dbReference type="EMBL" id="MVT44158.1"/>
    </source>
</evidence>
<sequence length="91" mass="9917">MATTNAPKAAKSSRKDARNTIEEKLNLLLVDLKKELGEGKFKNRIKKAAKLLSKGLDKTKKKVVTVKKKAVKKAKVSTKKAAVAATPDTEK</sequence>
<name>A0A6N8JIQ1_9BACT</name>
<dbReference type="RefSeq" id="WP_157302962.1">
    <property type="nucleotide sequence ID" value="NZ_BAAAZB010000021.1"/>
</dbReference>
<protein>
    <submittedName>
        <fullName evidence="1">Uncharacterized protein</fullName>
    </submittedName>
</protein>
<evidence type="ECO:0000313" key="2">
    <source>
        <dbReference type="Proteomes" id="UP000468388"/>
    </source>
</evidence>
<dbReference type="Proteomes" id="UP000468388">
    <property type="component" value="Unassembled WGS sequence"/>
</dbReference>
<proteinExistence type="predicted"/>
<organism evidence="1 2">
    <name type="scientific">Chitinophaga oryziterrae</name>
    <dbReference type="NCBI Taxonomy" id="1031224"/>
    <lineage>
        <taxon>Bacteria</taxon>
        <taxon>Pseudomonadati</taxon>
        <taxon>Bacteroidota</taxon>
        <taxon>Chitinophagia</taxon>
        <taxon>Chitinophagales</taxon>
        <taxon>Chitinophagaceae</taxon>
        <taxon>Chitinophaga</taxon>
    </lineage>
</organism>
<accession>A0A6N8JIQ1</accession>
<keyword evidence="2" id="KW-1185">Reference proteome</keyword>
<reference evidence="1 2" key="1">
    <citation type="submission" date="2019-12" db="EMBL/GenBank/DDBJ databases">
        <title>The draft genomic sequence of strain Chitinophaga oryziterrae JCM 16595.</title>
        <authorList>
            <person name="Zhang X."/>
        </authorList>
    </citation>
    <scope>NUCLEOTIDE SEQUENCE [LARGE SCALE GENOMIC DNA]</scope>
    <source>
        <strain evidence="1 2">JCM 16595</strain>
    </source>
</reference>